<dbReference type="EnsemblFungi" id="MAPG_10246T0">
    <property type="protein sequence ID" value="MAPG_10246T0"/>
    <property type="gene ID" value="MAPG_10246"/>
</dbReference>
<keyword evidence="4" id="KW-1185">Reference proteome</keyword>
<evidence type="ECO:0000313" key="4">
    <source>
        <dbReference type="Proteomes" id="UP000011715"/>
    </source>
</evidence>
<reference evidence="2" key="3">
    <citation type="submission" date="2011-03" db="EMBL/GenBank/DDBJ databases">
        <title>Annotation of Magnaporthe poae ATCC 64411.</title>
        <authorList>
            <person name="Ma L.-J."/>
            <person name="Dead R."/>
            <person name="Young S.K."/>
            <person name="Zeng Q."/>
            <person name="Gargeya S."/>
            <person name="Fitzgerald M."/>
            <person name="Haas B."/>
            <person name="Abouelleil A."/>
            <person name="Alvarado L."/>
            <person name="Arachchi H.M."/>
            <person name="Berlin A."/>
            <person name="Brown A."/>
            <person name="Chapman S.B."/>
            <person name="Chen Z."/>
            <person name="Dunbar C."/>
            <person name="Freedman E."/>
            <person name="Gearin G."/>
            <person name="Gellesch M."/>
            <person name="Goldberg J."/>
            <person name="Griggs A."/>
            <person name="Gujja S."/>
            <person name="Heiman D."/>
            <person name="Howarth C."/>
            <person name="Larson L."/>
            <person name="Lui A."/>
            <person name="MacDonald P.J.P."/>
            <person name="Mehta T."/>
            <person name="Montmayeur A."/>
            <person name="Murphy C."/>
            <person name="Neiman D."/>
            <person name="Pearson M."/>
            <person name="Priest M."/>
            <person name="Roberts A."/>
            <person name="Saif S."/>
            <person name="Shea T."/>
            <person name="Shenoy N."/>
            <person name="Sisk P."/>
            <person name="Stolte C."/>
            <person name="Sykes S."/>
            <person name="Yandava C."/>
            <person name="Wortman J."/>
            <person name="Nusbaum C."/>
            <person name="Birren B."/>
        </authorList>
    </citation>
    <scope>NUCLEOTIDE SEQUENCE</scope>
    <source>
        <strain evidence="2">ATCC 64411</strain>
    </source>
</reference>
<dbReference type="STRING" id="644358.A0A0C4EC32"/>
<dbReference type="AlphaFoldDB" id="A0A0C4EC32"/>
<dbReference type="Proteomes" id="UP000011715">
    <property type="component" value="Unassembled WGS sequence"/>
</dbReference>
<proteinExistence type="predicted"/>
<protein>
    <submittedName>
        <fullName evidence="2 3">Uncharacterized protein</fullName>
    </submittedName>
</protein>
<evidence type="ECO:0000313" key="2">
    <source>
        <dbReference type="EMBL" id="KLU90392.1"/>
    </source>
</evidence>
<feature type="compositionally biased region" description="Acidic residues" evidence="1">
    <location>
        <begin position="160"/>
        <end position="169"/>
    </location>
</feature>
<dbReference type="EMBL" id="ADBL01002294">
    <property type="status" value="NOT_ANNOTATED_CDS"/>
    <property type="molecule type" value="Genomic_DNA"/>
</dbReference>
<dbReference type="OrthoDB" id="329835at2759"/>
<reference evidence="2" key="2">
    <citation type="submission" date="2010-05" db="EMBL/GenBank/DDBJ databases">
        <title>The Genome Sequence of Magnaporthe poae strain ATCC 64411.</title>
        <authorList>
            <consortium name="The Broad Institute Genome Sequencing Platform"/>
            <consortium name="Broad Institute Genome Sequencing Center for Infectious Disease"/>
            <person name="Ma L.-J."/>
            <person name="Dead R."/>
            <person name="Young S."/>
            <person name="Zeng Q."/>
            <person name="Koehrsen M."/>
            <person name="Alvarado L."/>
            <person name="Berlin A."/>
            <person name="Chapman S.B."/>
            <person name="Chen Z."/>
            <person name="Freedman E."/>
            <person name="Gellesch M."/>
            <person name="Goldberg J."/>
            <person name="Griggs A."/>
            <person name="Gujja S."/>
            <person name="Heilman E.R."/>
            <person name="Heiman D."/>
            <person name="Hepburn T."/>
            <person name="Howarth C."/>
            <person name="Jen D."/>
            <person name="Larson L."/>
            <person name="Mehta T."/>
            <person name="Neiman D."/>
            <person name="Pearson M."/>
            <person name="Roberts A."/>
            <person name="Saif S."/>
            <person name="Shea T."/>
            <person name="Shenoy N."/>
            <person name="Sisk P."/>
            <person name="Stolte C."/>
            <person name="Sykes S."/>
            <person name="Walk T."/>
            <person name="White J."/>
            <person name="Yandava C."/>
            <person name="Haas B."/>
            <person name="Nusbaum C."/>
            <person name="Birren B."/>
        </authorList>
    </citation>
    <scope>NUCLEOTIDE SEQUENCE</scope>
    <source>
        <strain evidence="2">ATCC 64411</strain>
    </source>
</reference>
<dbReference type="Gene3D" id="1.10.1200.10">
    <property type="entry name" value="ACP-like"/>
    <property type="match status" value="1"/>
</dbReference>
<gene>
    <name evidence="2" type="ORF">MAPG_10246</name>
</gene>
<organism evidence="3 4">
    <name type="scientific">Magnaporthiopsis poae (strain ATCC 64411 / 73-15)</name>
    <name type="common">Kentucky bluegrass fungus</name>
    <name type="synonym">Magnaporthe poae</name>
    <dbReference type="NCBI Taxonomy" id="644358"/>
    <lineage>
        <taxon>Eukaryota</taxon>
        <taxon>Fungi</taxon>
        <taxon>Dikarya</taxon>
        <taxon>Ascomycota</taxon>
        <taxon>Pezizomycotina</taxon>
        <taxon>Sordariomycetes</taxon>
        <taxon>Sordariomycetidae</taxon>
        <taxon>Magnaporthales</taxon>
        <taxon>Magnaporthaceae</taxon>
        <taxon>Magnaporthiopsis</taxon>
    </lineage>
</organism>
<dbReference type="SUPFAM" id="SSF47336">
    <property type="entry name" value="ACP-like"/>
    <property type="match status" value="1"/>
</dbReference>
<reference evidence="4" key="1">
    <citation type="submission" date="2010-05" db="EMBL/GenBank/DDBJ databases">
        <title>The genome sequence of Magnaporthe poae strain ATCC 64411.</title>
        <authorList>
            <person name="Ma L.-J."/>
            <person name="Dead R."/>
            <person name="Young S."/>
            <person name="Zeng Q."/>
            <person name="Koehrsen M."/>
            <person name="Alvarado L."/>
            <person name="Berlin A."/>
            <person name="Chapman S.B."/>
            <person name="Chen Z."/>
            <person name="Freedman E."/>
            <person name="Gellesch M."/>
            <person name="Goldberg J."/>
            <person name="Griggs A."/>
            <person name="Gujja S."/>
            <person name="Heilman E.R."/>
            <person name="Heiman D."/>
            <person name="Hepburn T."/>
            <person name="Howarth C."/>
            <person name="Jen D."/>
            <person name="Larson L."/>
            <person name="Mehta T."/>
            <person name="Neiman D."/>
            <person name="Pearson M."/>
            <person name="Roberts A."/>
            <person name="Saif S."/>
            <person name="Shea T."/>
            <person name="Shenoy N."/>
            <person name="Sisk P."/>
            <person name="Stolte C."/>
            <person name="Sykes S."/>
            <person name="Walk T."/>
            <person name="White J."/>
            <person name="Yandava C."/>
            <person name="Haas B."/>
            <person name="Nusbaum C."/>
            <person name="Birren B."/>
        </authorList>
    </citation>
    <scope>NUCLEOTIDE SEQUENCE [LARGE SCALE GENOMIC DNA]</scope>
    <source>
        <strain evidence="4">ATCC 64411 / 73-15</strain>
    </source>
</reference>
<feature type="region of interest" description="Disordered" evidence="1">
    <location>
        <begin position="148"/>
        <end position="172"/>
    </location>
</feature>
<dbReference type="VEuPathDB" id="FungiDB:MAPG_10246"/>
<name>A0A0C4EC32_MAGP6</name>
<evidence type="ECO:0000313" key="3">
    <source>
        <dbReference type="EnsemblFungi" id="MAPG_10246T0"/>
    </source>
</evidence>
<dbReference type="InterPro" id="IPR036736">
    <property type="entry name" value="ACP-like_sf"/>
</dbReference>
<dbReference type="EMBL" id="GL876975">
    <property type="protein sequence ID" value="KLU90392.1"/>
    <property type="molecule type" value="Genomic_DNA"/>
</dbReference>
<accession>A0A0C4EC32</accession>
<reference evidence="3" key="4">
    <citation type="journal article" date="2015" name="G3 (Bethesda)">
        <title>Genome sequences of three phytopathogenic species of the Magnaporthaceae family of fungi.</title>
        <authorList>
            <person name="Okagaki L.H."/>
            <person name="Nunes C.C."/>
            <person name="Sailsbery J."/>
            <person name="Clay B."/>
            <person name="Brown D."/>
            <person name="John T."/>
            <person name="Oh Y."/>
            <person name="Young N."/>
            <person name="Fitzgerald M."/>
            <person name="Haas B.J."/>
            <person name="Zeng Q."/>
            <person name="Young S."/>
            <person name="Adiconis X."/>
            <person name="Fan L."/>
            <person name="Levin J.Z."/>
            <person name="Mitchell T.K."/>
            <person name="Okubara P.A."/>
            <person name="Farman M.L."/>
            <person name="Kohn L.M."/>
            <person name="Birren B."/>
            <person name="Ma L.-J."/>
            <person name="Dean R.A."/>
        </authorList>
    </citation>
    <scope>NUCLEOTIDE SEQUENCE</scope>
    <source>
        <strain evidence="3">ATCC 64411 / 73-15</strain>
    </source>
</reference>
<sequence>MLTDHRNTNEFLIRLGRILSLGPDEAVNERVTLVERGLDSLVAVEVQAWLVKKLDVDGPVLKEPRLEQAARRARPRRLLLLHRFPRRLLLLLLFLRSCQSVSPQKMPSDTSDDSTAALNYRTVRFCTEAATPLSTPANESLAASALFGSSSSSGDRELAEVADGDDDGPDVLASPVSFGRAGFWF</sequence>
<evidence type="ECO:0000256" key="1">
    <source>
        <dbReference type="SAM" id="MobiDB-lite"/>
    </source>
</evidence>
<reference evidence="3" key="5">
    <citation type="submission" date="2015-06" db="UniProtKB">
        <authorList>
            <consortium name="EnsemblFungi"/>
        </authorList>
    </citation>
    <scope>IDENTIFICATION</scope>
    <source>
        <strain evidence="3">ATCC 64411</strain>
    </source>
</reference>